<dbReference type="SUPFAM" id="SSF56176">
    <property type="entry name" value="FAD-binding/transporter-associated domain-like"/>
    <property type="match status" value="1"/>
</dbReference>
<dbReference type="GO" id="GO:0071949">
    <property type="term" value="F:FAD binding"/>
    <property type="evidence" value="ECO:0007669"/>
    <property type="project" value="InterPro"/>
</dbReference>
<accession>A0A844WF73</accession>
<keyword evidence="6" id="KW-1185">Reference proteome</keyword>
<dbReference type="Pfam" id="PF00941">
    <property type="entry name" value="FAD_binding_5"/>
    <property type="match status" value="1"/>
</dbReference>
<dbReference type="PROSITE" id="PS51387">
    <property type="entry name" value="FAD_PCMH"/>
    <property type="match status" value="1"/>
</dbReference>
<dbReference type="SMART" id="SM01092">
    <property type="entry name" value="CO_deh_flav_C"/>
    <property type="match status" value="1"/>
</dbReference>
<dbReference type="Gene3D" id="3.30.390.50">
    <property type="entry name" value="CO dehydrogenase flavoprotein, C-terminal domain"/>
    <property type="match status" value="1"/>
</dbReference>
<dbReference type="EMBL" id="WNXQ01000007">
    <property type="protein sequence ID" value="MWB78970.1"/>
    <property type="molecule type" value="Genomic_DNA"/>
</dbReference>
<keyword evidence="3" id="KW-0560">Oxidoreductase</keyword>
<comment type="caution">
    <text evidence="5">The sequence shown here is derived from an EMBL/GenBank/DDBJ whole genome shotgun (WGS) entry which is preliminary data.</text>
</comment>
<dbReference type="GO" id="GO:0016491">
    <property type="term" value="F:oxidoreductase activity"/>
    <property type="evidence" value="ECO:0007669"/>
    <property type="project" value="UniProtKB-KW"/>
</dbReference>
<dbReference type="InterPro" id="IPR051312">
    <property type="entry name" value="Diverse_Substr_Oxidored"/>
</dbReference>
<dbReference type="InterPro" id="IPR036318">
    <property type="entry name" value="FAD-bd_PCMH-like_sf"/>
</dbReference>
<reference evidence="5 6" key="1">
    <citation type="submission" date="2019-11" db="EMBL/GenBank/DDBJ databases">
        <title>Pseudooceanicola pacifica sp. nov., isolated from deep-sea sediment of the Pacific Ocean.</title>
        <authorList>
            <person name="Lyu L."/>
        </authorList>
    </citation>
    <scope>NUCLEOTIDE SEQUENCE [LARGE SCALE GENOMIC DNA]</scope>
    <source>
        <strain evidence="5 6">216_PA32_1</strain>
    </source>
</reference>
<evidence type="ECO:0000313" key="5">
    <source>
        <dbReference type="EMBL" id="MWB78970.1"/>
    </source>
</evidence>
<proteinExistence type="predicted"/>
<dbReference type="InterPro" id="IPR016169">
    <property type="entry name" value="FAD-bd_PCMH_sub2"/>
</dbReference>
<dbReference type="SUPFAM" id="SSF55447">
    <property type="entry name" value="CO dehydrogenase flavoprotein C-terminal domain-like"/>
    <property type="match status" value="1"/>
</dbReference>
<dbReference type="Proteomes" id="UP000443843">
    <property type="component" value="Unassembled WGS sequence"/>
</dbReference>
<dbReference type="InterPro" id="IPR016166">
    <property type="entry name" value="FAD-bd_PCMH"/>
</dbReference>
<dbReference type="Gene3D" id="3.30.465.10">
    <property type="match status" value="1"/>
</dbReference>
<dbReference type="Pfam" id="PF03450">
    <property type="entry name" value="CO_deh_flav_C"/>
    <property type="match status" value="1"/>
</dbReference>
<evidence type="ECO:0000256" key="3">
    <source>
        <dbReference type="ARBA" id="ARBA00023002"/>
    </source>
</evidence>
<protein>
    <submittedName>
        <fullName evidence="5">Xanthine dehydrogenase family protein subunit M</fullName>
    </submittedName>
</protein>
<name>A0A844WF73_9RHOB</name>
<organism evidence="5 6">
    <name type="scientific">Pseudooceanicola pacificus</name>
    <dbReference type="NCBI Taxonomy" id="2676438"/>
    <lineage>
        <taxon>Bacteria</taxon>
        <taxon>Pseudomonadati</taxon>
        <taxon>Pseudomonadota</taxon>
        <taxon>Alphaproteobacteria</taxon>
        <taxon>Rhodobacterales</taxon>
        <taxon>Paracoccaceae</taxon>
        <taxon>Pseudooceanicola</taxon>
    </lineage>
</organism>
<dbReference type="PANTHER" id="PTHR42659:SF2">
    <property type="entry name" value="XANTHINE DEHYDROGENASE SUBUNIT C-RELATED"/>
    <property type="match status" value="1"/>
</dbReference>
<feature type="domain" description="FAD-binding PCMH-type" evidence="4">
    <location>
        <begin position="1"/>
        <end position="167"/>
    </location>
</feature>
<keyword evidence="2" id="KW-0274">FAD</keyword>
<dbReference type="InterPro" id="IPR002346">
    <property type="entry name" value="Mopterin_DH_FAD-bd"/>
</dbReference>
<dbReference type="PANTHER" id="PTHR42659">
    <property type="entry name" value="XANTHINE DEHYDROGENASE SUBUNIT C-RELATED"/>
    <property type="match status" value="1"/>
</dbReference>
<dbReference type="InterPro" id="IPR005107">
    <property type="entry name" value="CO_DH_flav_C"/>
</dbReference>
<evidence type="ECO:0000256" key="2">
    <source>
        <dbReference type="ARBA" id="ARBA00022827"/>
    </source>
</evidence>
<evidence type="ECO:0000256" key="1">
    <source>
        <dbReference type="ARBA" id="ARBA00022630"/>
    </source>
</evidence>
<sequence length="280" mass="28448">MTFHRPHDLGEALRVVASGAVPAAGCTDLFPATQRASLSGPVLDLTAVAGLHGITRTPEGWRIGATTSWSAVLHAALPPAFDALKQAAREVGSVQIQNAGTVGGNLCNASPAADGVPPLLALDALVELASTAGTRRLPLADFLTGPRQTARRPDELLSAVLVPDAAGQGVSCFAKLGARRYLVISIAMTAVRIVLDGEGRIATAALAVGACSATARRLAVQEAALQGLTPGAAGAAIDPALILPELAPIDDPRADAAYRGTAAVELLRRCLTRLAEGAAT</sequence>
<keyword evidence="1" id="KW-0285">Flavoprotein</keyword>
<dbReference type="InterPro" id="IPR036683">
    <property type="entry name" value="CO_DH_flav_C_dom_sf"/>
</dbReference>
<gene>
    <name evidence="5" type="ORF">GLS40_13105</name>
</gene>
<dbReference type="AlphaFoldDB" id="A0A844WF73"/>
<evidence type="ECO:0000259" key="4">
    <source>
        <dbReference type="PROSITE" id="PS51387"/>
    </source>
</evidence>
<evidence type="ECO:0000313" key="6">
    <source>
        <dbReference type="Proteomes" id="UP000443843"/>
    </source>
</evidence>